<reference evidence="3 4" key="1">
    <citation type="submission" date="2016-04" db="EMBL/GenBank/DDBJ databases">
        <title>A degradative enzymes factory behind the ericoid mycorrhizal symbiosis.</title>
        <authorList>
            <consortium name="DOE Joint Genome Institute"/>
            <person name="Martino E."/>
            <person name="Morin E."/>
            <person name="Grelet G."/>
            <person name="Kuo A."/>
            <person name="Kohler A."/>
            <person name="Daghino S."/>
            <person name="Barry K."/>
            <person name="Choi C."/>
            <person name="Cichocki N."/>
            <person name="Clum A."/>
            <person name="Copeland A."/>
            <person name="Hainaut M."/>
            <person name="Haridas S."/>
            <person name="Labutti K."/>
            <person name="Lindquist E."/>
            <person name="Lipzen A."/>
            <person name="Khouja H.-R."/>
            <person name="Murat C."/>
            <person name="Ohm R."/>
            <person name="Olson A."/>
            <person name="Spatafora J."/>
            <person name="Veneault-Fourrey C."/>
            <person name="Henrissat B."/>
            <person name="Grigoriev I."/>
            <person name="Martin F."/>
            <person name="Perotto S."/>
        </authorList>
    </citation>
    <scope>NUCLEOTIDE SEQUENCE [LARGE SCALE GENOMIC DNA]</scope>
    <source>
        <strain evidence="3 4">F</strain>
    </source>
</reference>
<dbReference type="PANTHER" id="PTHR31544:SF4">
    <property type="entry name" value="GAMMA-GLUTAMYLCYCLOTRANSFERASE-RELATED"/>
    <property type="match status" value="1"/>
</dbReference>
<accession>A0A2J6SBW0</accession>
<dbReference type="Pfam" id="PF06094">
    <property type="entry name" value="GGACT"/>
    <property type="match status" value="1"/>
</dbReference>
<gene>
    <name evidence="3" type="ORF">L207DRAFT_626998</name>
</gene>
<keyword evidence="4" id="KW-1185">Reference proteome</keyword>
<organism evidence="3 4">
    <name type="scientific">Hyaloscypha variabilis (strain UAMH 11265 / GT02V1 / F)</name>
    <name type="common">Meliniomyces variabilis</name>
    <dbReference type="NCBI Taxonomy" id="1149755"/>
    <lineage>
        <taxon>Eukaryota</taxon>
        <taxon>Fungi</taxon>
        <taxon>Dikarya</taxon>
        <taxon>Ascomycota</taxon>
        <taxon>Pezizomycotina</taxon>
        <taxon>Leotiomycetes</taxon>
        <taxon>Helotiales</taxon>
        <taxon>Hyaloscyphaceae</taxon>
        <taxon>Hyaloscypha</taxon>
        <taxon>Hyaloscypha variabilis</taxon>
    </lineage>
</organism>
<dbReference type="Gene3D" id="3.10.490.10">
    <property type="entry name" value="Gamma-glutamyl cyclotransferase-like"/>
    <property type="match status" value="1"/>
</dbReference>
<dbReference type="InterPro" id="IPR045038">
    <property type="entry name" value="AIG2-like"/>
</dbReference>
<proteinExistence type="inferred from homology"/>
<protein>
    <recommendedName>
        <fullName evidence="2">Gamma-glutamylcyclotransferase AIG2-like domain-containing protein</fullName>
    </recommendedName>
</protein>
<evidence type="ECO:0000259" key="2">
    <source>
        <dbReference type="Pfam" id="PF06094"/>
    </source>
</evidence>
<name>A0A2J6SBW0_HYAVF</name>
<dbReference type="InterPro" id="IPR036568">
    <property type="entry name" value="GGCT-like_sf"/>
</dbReference>
<dbReference type="InterPro" id="IPR009288">
    <property type="entry name" value="AIG2-like_dom"/>
</dbReference>
<dbReference type="PANTHER" id="PTHR31544">
    <property type="entry name" value="AIG2-LIKE PROTEIN D"/>
    <property type="match status" value="1"/>
</dbReference>
<dbReference type="Proteomes" id="UP000235786">
    <property type="component" value="Unassembled WGS sequence"/>
</dbReference>
<sequence length="324" mass="37190">MDLSDELEKMAANAAHNRAGEQQASSQATVVRWQKLFRYSHSKAWEMIEQHRSNYCRESVSYEHWELVREEKEVQGYDREAYEHGLEIGWRKVKSSAATIDGNCVKQAARRQRYIVRLEKDLTPDLIRKISGWKGPLEVIDGRGQNGDERFCIVSSRIRQALLQQLPSEPTIVRIDEEEKYLSSESRYPTLGLDTTLPQFRPNNCEGPFLPAQDEYPVWCFFYGTLADSTVLTRHLSLTEDPKLYPASITGGLIGTRGGKYCALLDGRENGKVRGCAFQVMTKEHEDALRLYETGNYEVVRCAIEFDKRMVQGCTFRFVGEVDR</sequence>
<feature type="domain" description="Gamma-glutamylcyclotransferase AIG2-like" evidence="2">
    <location>
        <begin position="220"/>
        <end position="315"/>
    </location>
</feature>
<evidence type="ECO:0000313" key="4">
    <source>
        <dbReference type="Proteomes" id="UP000235786"/>
    </source>
</evidence>
<dbReference type="SUPFAM" id="SSF110857">
    <property type="entry name" value="Gamma-glutamyl cyclotransferase-like"/>
    <property type="match status" value="1"/>
</dbReference>
<dbReference type="EMBL" id="KZ613937">
    <property type="protein sequence ID" value="PMD48245.1"/>
    <property type="molecule type" value="Genomic_DNA"/>
</dbReference>
<comment type="similarity">
    <text evidence="1">Belongs to the gamma-glutamylcyclotransferase family.</text>
</comment>
<evidence type="ECO:0000313" key="3">
    <source>
        <dbReference type="EMBL" id="PMD48245.1"/>
    </source>
</evidence>
<dbReference type="AlphaFoldDB" id="A0A2J6SBW0"/>
<evidence type="ECO:0000256" key="1">
    <source>
        <dbReference type="ARBA" id="ARBA00008861"/>
    </source>
</evidence>
<dbReference type="OrthoDB" id="3262926at2759"/>